<gene>
    <name evidence="2" type="ORF">SAMN05216289_11944</name>
</gene>
<evidence type="ECO:0000313" key="3">
    <source>
        <dbReference type="Proteomes" id="UP000198575"/>
    </source>
</evidence>
<dbReference type="EMBL" id="FOVF01000019">
    <property type="protein sequence ID" value="SFN40474.1"/>
    <property type="molecule type" value="Genomic_DNA"/>
</dbReference>
<keyword evidence="3" id="KW-1185">Reference proteome</keyword>
<sequence>MSVPSLPIRGEGFVLRPWRTTDAAALVLHANDEAVSARLSDRFPFPYTMVDATRFLEQTVEPPALNLAIEIEGAAVGGIGLRPGKGELRIGAHFGYWLGRRYWGQGIMSRIVPPWCEHVFANFGYERLHTTVFVNNPASARVLEKSGFVREGTLRRAAIKGSEVFDLWLYAMIRPDFPIRRQGCAQ</sequence>
<dbReference type="RefSeq" id="WP_092408658.1">
    <property type="nucleotide sequence ID" value="NZ_FOVF01000019.1"/>
</dbReference>
<dbReference type="AlphaFoldDB" id="A0A1I4YR29"/>
<name>A0A1I4YR29_9GAMM</name>
<proteinExistence type="predicted"/>
<keyword evidence="2" id="KW-0808">Transferase</keyword>
<feature type="domain" description="N-acetyltransferase" evidence="1">
    <location>
        <begin position="26"/>
        <end position="174"/>
    </location>
</feature>
<dbReference type="OrthoDB" id="9801656at2"/>
<dbReference type="PANTHER" id="PTHR43328">
    <property type="entry name" value="ACETYLTRANSFERASE-RELATED"/>
    <property type="match status" value="1"/>
</dbReference>
<dbReference type="Pfam" id="PF13302">
    <property type="entry name" value="Acetyltransf_3"/>
    <property type="match status" value="1"/>
</dbReference>
<organism evidence="2 3">
    <name type="scientific">Dokdonella immobilis</name>
    <dbReference type="NCBI Taxonomy" id="578942"/>
    <lineage>
        <taxon>Bacteria</taxon>
        <taxon>Pseudomonadati</taxon>
        <taxon>Pseudomonadota</taxon>
        <taxon>Gammaproteobacteria</taxon>
        <taxon>Lysobacterales</taxon>
        <taxon>Rhodanobacteraceae</taxon>
        <taxon>Dokdonella</taxon>
    </lineage>
</organism>
<dbReference type="InterPro" id="IPR000182">
    <property type="entry name" value="GNAT_dom"/>
</dbReference>
<dbReference type="Gene3D" id="3.40.630.30">
    <property type="match status" value="1"/>
</dbReference>
<reference evidence="2 3" key="1">
    <citation type="submission" date="2016-10" db="EMBL/GenBank/DDBJ databases">
        <authorList>
            <person name="de Groot N.N."/>
        </authorList>
    </citation>
    <scope>NUCLEOTIDE SEQUENCE [LARGE SCALE GENOMIC DNA]</scope>
    <source>
        <strain evidence="2 3">CGMCC 1.7659</strain>
    </source>
</reference>
<dbReference type="PANTHER" id="PTHR43328:SF1">
    <property type="entry name" value="N-ACETYLTRANSFERASE DOMAIN-CONTAINING PROTEIN"/>
    <property type="match status" value="1"/>
</dbReference>
<dbReference type="SUPFAM" id="SSF55729">
    <property type="entry name" value="Acyl-CoA N-acyltransferases (Nat)"/>
    <property type="match status" value="1"/>
</dbReference>
<dbReference type="GO" id="GO:0016747">
    <property type="term" value="F:acyltransferase activity, transferring groups other than amino-acyl groups"/>
    <property type="evidence" value="ECO:0007669"/>
    <property type="project" value="InterPro"/>
</dbReference>
<accession>A0A1I4YR29</accession>
<evidence type="ECO:0000259" key="1">
    <source>
        <dbReference type="PROSITE" id="PS51186"/>
    </source>
</evidence>
<evidence type="ECO:0000313" key="2">
    <source>
        <dbReference type="EMBL" id="SFN40474.1"/>
    </source>
</evidence>
<dbReference type="STRING" id="578942.SAMN05216289_11944"/>
<protein>
    <submittedName>
        <fullName evidence="2">Protein N-acetyltransferase, RimJ/RimL family</fullName>
    </submittedName>
</protein>
<dbReference type="PROSITE" id="PS51186">
    <property type="entry name" value="GNAT"/>
    <property type="match status" value="1"/>
</dbReference>
<dbReference type="InterPro" id="IPR016181">
    <property type="entry name" value="Acyl_CoA_acyltransferase"/>
</dbReference>
<dbReference type="Proteomes" id="UP000198575">
    <property type="component" value="Unassembled WGS sequence"/>
</dbReference>